<dbReference type="InterPro" id="IPR001251">
    <property type="entry name" value="CRAL-TRIO_dom"/>
</dbReference>
<dbReference type="InterPro" id="IPR036865">
    <property type="entry name" value="CRAL-TRIO_dom_sf"/>
</dbReference>
<reference evidence="3" key="1">
    <citation type="submission" date="2021-01" db="EMBL/GenBank/DDBJ databases">
        <authorList>
            <person name="Corre E."/>
            <person name="Pelletier E."/>
            <person name="Niang G."/>
            <person name="Scheremetjew M."/>
            <person name="Finn R."/>
            <person name="Kale V."/>
            <person name="Holt S."/>
            <person name="Cochrane G."/>
            <person name="Meng A."/>
            <person name="Brown T."/>
            <person name="Cohen L."/>
        </authorList>
    </citation>
    <scope>NUCLEOTIDE SEQUENCE</scope>
    <source>
        <strain evidence="3">ECT3854</strain>
    </source>
</reference>
<protein>
    <recommendedName>
        <fullName evidence="2">CRAL-TRIO domain-containing protein</fullName>
    </recommendedName>
</protein>
<dbReference type="EMBL" id="HBFW01005025">
    <property type="protein sequence ID" value="CAD8932209.1"/>
    <property type="molecule type" value="Transcribed_RNA"/>
</dbReference>
<feature type="region of interest" description="Disordered" evidence="1">
    <location>
        <begin position="1"/>
        <end position="31"/>
    </location>
</feature>
<evidence type="ECO:0000313" key="3">
    <source>
        <dbReference type="EMBL" id="CAD8932209.1"/>
    </source>
</evidence>
<dbReference type="Pfam" id="PF00650">
    <property type="entry name" value="CRAL_TRIO"/>
    <property type="match status" value="1"/>
</dbReference>
<proteinExistence type="predicted"/>
<dbReference type="SUPFAM" id="SSF52087">
    <property type="entry name" value="CRAL/TRIO domain"/>
    <property type="match status" value="1"/>
</dbReference>
<dbReference type="AlphaFoldDB" id="A0A7S1GIN1"/>
<gene>
    <name evidence="3" type="ORF">CTEN0397_LOCUS3233</name>
</gene>
<feature type="compositionally biased region" description="Basic and acidic residues" evidence="1">
    <location>
        <begin position="12"/>
        <end position="31"/>
    </location>
</feature>
<feature type="domain" description="CRAL-TRIO" evidence="2">
    <location>
        <begin position="139"/>
        <end position="309"/>
    </location>
</feature>
<sequence length="331" mass="38184">MVTAFPFSAPRFTEEQQAKEKASLKDEEKAQIQRDIYGKGSDMDYPEETDEFLIPKLEMFQQEVDAIDYKPAYLEALEKAPKIVEEESPAVTFLRCENYEPKPAAKRLIMYWKFRKQFFGEDKFCLPMTIHGGAMDEKDAQYVREGITLQWCGMDQHGRPVIVHEIFRPKVSHFEDKTPLYRAFFYMHQKFALSSRTAQLNGAVLITNAKTYDIRIFDRKQIKTVVEWLTDGAPCKIAADHMVSGPSLQNLFMSIVMPILLAVFSRHLRQRVLFHCGQDTENIASLEAKYGISSLAVPEGLGGEWTMDLYDDWLNRQIALEDQNNNNDNNN</sequence>
<organism evidence="3">
    <name type="scientific">Cyclophora tenuis</name>
    <name type="common">Marine diatom</name>
    <dbReference type="NCBI Taxonomy" id="216820"/>
    <lineage>
        <taxon>Eukaryota</taxon>
        <taxon>Sar</taxon>
        <taxon>Stramenopiles</taxon>
        <taxon>Ochrophyta</taxon>
        <taxon>Bacillariophyta</taxon>
        <taxon>Fragilariophyceae</taxon>
        <taxon>Fragilariophycidae</taxon>
        <taxon>Cyclophorales</taxon>
        <taxon>Cyclophoraceae</taxon>
        <taxon>Cyclophora</taxon>
    </lineage>
</organism>
<evidence type="ECO:0000256" key="1">
    <source>
        <dbReference type="SAM" id="MobiDB-lite"/>
    </source>
</evidence>
<accession>A0A7S1GIN1</accession>
<dbReference type="PROSITE" id="PS50191">
    <property type="entry name" value="CRAL_TRIO"/>
    <property type="match status" value="1"/>
</dbReference>
<name>A0A7S1GIN1_CYCTE</name>
<dbReference type="Gene3D" id="3.40.525.10">
    <property type="entry name" value="CRAL-TRIO lipid binding domain"/>
    <property type="match status" value="1"/>
</dbReference>
<evidence type="ECO:0000259" key="2">
    <source>
        <dbReference type="PROSITE" id="PS50191"/>
    </source>
</evidence>